<dbReference type="Proteomes" id="UP001243375">
    <property type="component" value="Unassembled WGS sequence"/>
</dbReference>
<name>A0ACC2WS50_9TREE</name>
<evidence type="ECO:0000313" key="2">
    <source>
        <dbReference type="Proteomes" id="UP001243375"/>
    </source>
</evidence>
<dbReference type="EMBL" id="JASBWU010000020">
    <property type="protein sequence ID" value="KAJ9113984.1"/>
    <property type="molecule type" value="Genomic_DNA"/>
</dbReference>
<protein>
    <submittedName>
        <fullName evidence="1">Uncharacterized protein</fullName>
    </submittedName>
</protein>
<evidence type="ECO:0000313" key="1">
    <source>
        <dbReference type="EMBL" id="KAJ9113984.1"/>
    </source>
</evidence>
<reference evidence="1" key="1">
    <citation type="submission" date="2023-04" db="EMBL/GenBank/DDBJ databases">
        <title>Draft Genome sequencing of Naganishia species isolated from polar environments using Oxford Nanopore Technology.</title>
        <authorList>
            <person name="Leo P."/>
            <person name="Venkateswaran K."/>
        </authorList>
    </citation>
    <scope>NUCLEOTIDE SEQUENCE</scope>
    <source>
        <strain evidence="1">MNA-CCFEE 5425</strain>
    </source>
</reference>
<organism evidence="1 2">
    <name type="scientific">Naganishia vaughanmartiniae</name>
    <dbReference type="NCBI Taxonomy" id="1424756"/>
    <lineage>
        <taxon>Eukaryota</taxon>
        <taxon>Fungi</taxon>
        <taxon>Dikarya</taxon>
        <taxon>Basidiomycota</taxon>
        <taxon>Agaricomycotina</taxon>
        <taxon>Tremellomycetes</taxon>
        <taxon>Filobasidiales</taxon>
        <taxon>Filobasidiaceae</taxon>
        <taxon>Naganishia</taxon>
    </lineage>
</organism>
<sequence length="783" mass="84476">MYSLAPHAQTIVQPPPHTNAALHPLAVSYPPSNTTYSGPPRLQLHNQFVVPSHPTSYSVPVTPVTADWQHQQLPRILQDQTNASHSLYPSPPNIMVSHEHGMIQVLSMSHTYGNEGCPLSVRVNVDFPPSPAPSPETGGPAPDTGNKTLRIRIGPLPISTKLGDVSPLKTSDGGERYENLVMSAEVPSLLALMGQKAVEGNVSFEVYVEVLDARGNILDSKMAGTFMYTSGVATSTYDPGLSAPKSLKRPGEPLYIDRVSPSAPLGRRMPYESGALMPGHSPTVSSHQGSMDRMDYPSAYPSNGGPGGPMQQGPNGACKHGRDEKENSAYADNGGTSTWTPTSATFPDHDTPTPPQPQPIQQTNSGNSNASNSNGSGSTLQPSLMRTSQLTANSANYNPYSGGNSKAKLELQSDLNLMAVGWDQEEWHAKRRLVQFWRRQDGPVIHAAFRPIKQTEYIPNSIVVSCIYRADKNECFVTSVDAIYLLEALVGLRFSVEEKNRIRRNLEGFRPITVSKNKSGAEDFFKLVMSFPNPKPRNIEKDVKVFPWSIFGTALKKIIGKYSASYVLPPNGNMGPPQPPTSERSGSTAPPAYNIPPPLLPAPKAEAGMQNNGYPTPATGSMPQNGGPNHHYFEPTELFSPNPSANGTPASGIPPPLSASSSYHGMSSSSGSVPTLGHPVPSPGANGFVPMARQHSGMPMGGQAMPGQPHHNGYENHAPMGHPQHPQQQQHSQQQQPPQHQPQQQGYTMYSEQAMYVPQPMGRQASNHSYQGEIGVGQQPIYK</sequence>
<proteinExistence type="predicted"/>
<accession>A0ACC2WS50</accession>
<keyword evidence="2" id="KW-1185">Reference proteome</keyword>
<gene>
    <name evidence="1" type="ORF">QFC22_005802</name>
</gene>
<comment type="caution">
    <text evidence="1">The sequence shown here is derived from an EMBL/GenBank/DDBJ whole genome shotgun (WGS) entry which is preliminary data.</text>
</comment>